<keyword evidence="2 4" id="KW-0238">DNA-binding</keyword>
<evidence type="ECO:0000259" key="5">
    <source>
        <dbReference type="PROSITE" id="PS50977"/>
    </source>
</evidence>
<evidence type="ECO:0000313" key="7">
    <source>
        <dbReference type="Proteomes" id="UP000579945"/>
    </source>
</evidence>
<feature type="domain" description="HTH tetR-type" evidence="5">
    <location>
        <begin position="14"/>
        <end position="74"/>
    </location>
</feature>
<dbReference type="InterPro" id="IPR011075">
    <property type="entry name" value="TetR_C"/>
</dbReference>
<evidence type="ECO:0000256" key="4">
    <source>
        <dbReference type="PROSITE-ProRule" id="PRU00335"/>
    </source>
</evidence>
<proteinExistence type="predicted"/>
<dbReference type="PANTHER" id="PTHR30055">
    <property type="entry name" value="HTH-TYPE TRANSCRIPTIONAL REGULATOR RUTR"/>
    <property type="match status" value="1"/>
</dbReference>
<keyword evidence="7" id="KW-1185">Reference proteome</keyword>
<evidence type="ECO:0000256" key="1">
    <source>
        <dbReference type="ARBA" id="ARBA00023015"/>
    </source>
</evidence>
<dbReference type="Gene3D" id="1.10.357.10">
    <property type="entry name" value="Tetracycline Repressor, domain 2"/>
    <property type="match status" value="1"/>
</dbReference>
<dbReference type="AlphaFoldDB" id="A0A7W5UZD9"/>
<dbReference type="PANTHER" id="PTHR30055:SF148">
    <property type="entry name" value="TETR-FAMILY TRANSCRIPTIONAL REGULATOR"/>
    <property type="match status" value="1"/>
</dbReference>
<keyword evidence="3" id="KW-0804">Transcription</keyword>
<dbReference type="Proteomes" id="UP000579945">
    <property type="component" value="Unassembled WGS sequence"/>
</dbReference>
<dbReference type="GO" id="GO:0000976">
    <property type="term" value="F:transcription cis-regulatory region binding"/>
    <property type="evidence" value="ECO:0007669"/>
    <property type="project" value="TreeGrafter"/>
</dbReference>
<dbReference type="InterPro" id="IPR036271">
    <property type="entry name" value="Tet_transcr_reg_TetR-rel_C_sf"/>
</dbReference>
<evidence type="ECO:0000256" key="2">
    <source>
        <dbReference type="ARBA" id="ARBA00023125"/>
    </source>
</evidence>
<dbReference type="GO" id="GO:0003700">
    <property type="term" value="F:DNA-binding transcription factor activity"/>
    <property type="evidence" value="ECO:0007669"/>
    <property type="project" value="TreeGrafter"/>
</dbReference>
<dbReference type="InterPro" id="IPR050109">
    <property type="entry name" value="HTH-type_TetR-like_transc_reg"/>
</dbReference>
<dbReference type="SUPFAM" id="SSF46689">
    <property type="entry name" value="Homeodomain-like"/>
    <property type="match status" value="1"/>
</dbReference>
<name>A0A7W5UZD9_9ACTN</name>
<dbReference type="GeneID" id="95389825"/>
<feature type="DNA-binding region" description="H-T-H motif" evidence="4">
    <location>
        <begin position="37"/>
        <end position="56"/>
    </location>
</feature>
<dbReference type="Gene3D" id="1.10.10.60">
    <property type="entry name" value="Homeodomain-like"/>
    <property type="match status" value="1"/>
</dbReference>
<evidence type="ECO:0000313" key="6">
    <source>
        <dbReference type="EMBL" id="MBB3727531.1"/>
    </source>
</evidence>
<dbReference type="PROSITE" id="PS50977">
    <property type="entry name" value="HTH_TETR_2"/>
    <property type="match status" value="1"/>
</dbReference>
<dbReference type="SUPFAM" id="SSF48498">
    <property type="entry name" value="Tetracyclin repressor-like, C-terminal domain"/>
    <property type="match status" value="1"/>
</dbReference>
<keyword evidence="1" id="KW-0805">Transcription regulation</keyword>
<sequence>MSAEGQRAGRPRDSRVDASILAATREVLAETGYARLTVDAVAARAGVGKAAIYRRHATKQEMVFAATVHTMELPAPADTGAFITDLAALIDDVLATLGNPVALVTVPGLLAEITSDADLTVRFQQTFMERQRECVRAVLDRAVQRGELDEPPQTDLVHAMLVGPVFAWLFMIRGQSPEVFARDLAARLTSAFTGPSPSSPALVHLKSR</sequence>
<dbReference type="InterPro" id="IPR001647">
    <property type="entry name" value="HTH_TetR"/>
</dbReference>
<dbReference type="InterPro" id="IPR009057">
    <property type="entry name" value="Homeodomain-like_sf"/>
</dbReference>
<gene>
    <name evidence="6" type="ORF">FHR33_003391</name>
</gene>
<protein>
    <submittedName>
        <fullName evidence="6">AcrR family transcriptional regulator</fullName>
    </submittedName>
</protein>
<dbReference type="Pfam" id="PF16859">
    <property type="entry name" value="TetR_C_11"/>
    <property type="match status" value="1"/>
</dbReference>
<dbReference type="Pfam" id="PF00440">
    <property type="entry name" value="TetR_N"/>
    <property type="match status" value="1"/>
</dbReference>
<reference evidence="6 7" key="1">
    <citation type="submission" date="2020-08" db="EMBL/GenBank/DDBJ databases">
        <title>Sequencing the genomes of 1000 actinobacteria strains.</title>
        <authorList>
            <person name="Klenk H.-P."/>
        </authorList>
    </citation>
    <scope>NUCLEOTIDE SEQUENCE [LARGE SCALE GENOMIC DNA]</scope>
    <source>
        <strain evidence="6 7">DSM 44320</strain>
    </source>
</reference>
<organism evidence="6 7">
    <name type="scientific">Nonomuraea dietziae</name>
    <dbReference type="NCBI Taxonomy" id="65515"/>
    <lineage>
        <taxon>Bacteria</taxon>
        <taxon>Bacillati</taxon>
        <taxon>Actinomycetota</taxon>
        <taxon>Actinomycetes</taxon>
        <taxon>Streptosporangiales</taxon>
        <taxon>Streptosporangiaceae</taxon>
        <taxon>Nonomuraea</taxon>
    </lineage>
</organism>
<dbReference type="EMBL" id="JACIBV010000001">
    <property type="protein sequence ID" value="MBB3727531.1"/>
    <property type="molecule type" value="Genomic_DNA"/>
</dbReference>
<dbReference type="PRINTS" id="PR00455">
    <property type="entry name" value="HTHTETR"/>
</dbReference>
<evidence type="ECO:0000256" key="3">
    <source>
        <dbReference type="ARBA" id="ARBA00023163"/>
    </source>
</evidence>
<dbReference type="RefSeq" id="WP_183648225.1">
    <property type="nucleotide sequence ID" value="NZ_BAAAXX010000100.1"/>
</dbReference>
<comment type="caution">
    <text evidence="6">The sequence shown here is derived from an EMBL/GenBank/DDBJ whole genome shotgun (WGS) entry which is preliminary data.</text>
</comment>
<accession>A0A7W5UZD9</accession>